<name>A0A2A9N999_9AGAR</name>
<reference evidence="1 2" key="1">
    <citation type="submission" date="2014-02" db="EMBL/GenBank/DDBJ databases">
        <title>Transposable element dynamics among asymbiotic and ectomycorrhizal Amanita fungi.</title>
        <authorList>
            <consortium name="DOE Joint Genome Institute"/>
            <person name="Hess J."/>
            <person name="Skrede I."/>
            <person name="Wolfe B."/>
            <person name="LaButti K."/>
            <person name="Ohm R.A."/>
            <person name="Grigoriev I.V."/>
            <person name="Pringle A."/>
        </authorList>
    </citation>
    <scope>NUCLEOTIDE SEQUENCE [LARGE SCALE GENOMIC DNA]</scope>
    <source>
        <strain evidence="1 2">SKay4041</strain>
    </source>
</reference>
<protein>
    <recommendedName>
        <fullName evidence="3">F-box domain-containing protein</fullName>
    </recommendedName>
</protein>
<evidence type="ECO:0000313" key="1">
    <source>
        <dbReference type="EMBL" id="PFH45814.1"/>
    </source>
</evidence>
<proteinExistence type="predicted"/>
<dbReference type="AlphaFoldDB" id="A0A2A9N999"/>
<gene>
    <name evidence="1" type="ORF">AMATHDRAFT_43939</name>
</gene>
<dbReference type="OrthoDB" id="3217549at2759"/>
<accession>A0A2A9N999</accession>
<keyword evidence="2" id="KW-1185">Reference proteome</keyword>
<organism evidence="1 2">
    <name type="scientific">Amanita thiersii Skay4041</name>
    <dbReference type="NCBI Taxonomy" id="703135"/>
    <lineage>
        <taxon>Eukaryota</taxon>
        <taxon>Fungi</taxon>
        <taxon>Dikarya</taxon>
        <taxon>Basidiomycota</taxon>
        <taxon>Agaricomycotina</taxon>
        <taxon>Agaricomycetes</taxon>
        <taxon>Agaricomycetidae</taxon>
        <taxon>Agaricales</taxon>
        <taxon>Pluteineae</taxon>
        <taxon>Amanitaceae</taxon>
        <taxon>Amanita</taxon>
    </lineage>
</organism>
<dbReference type="EMBL" id="KZ302284">
    <property type="protein sequence ID" value="PFH45814.1"/>
    <property type="molecule type" value="Genomic_DNA"/>
</dbReference>
<sequence>MTFFVTFFSLCASQVSLPFTQTPFTVVLLYVCSAWRRVAFNTPDLWNWITIDPQHMEKPHVQQWLSHAKRFRLRASISTHHLRGHYLEQLIPSFINSYLFNQLAITISSRQLTFFCTNVKNETLESLSLSLWPSRCKALSLSLCFPSCFPFPNFKAFRFSDLGRSVVQEFHRLPWDRLSKIQLMPPITPSVLLDYLRKTMVLKHLEVDIAAGDDSSQIKEAIILSHLTFLKLLFHGEITNPSNFLCHLIHPQLEILIIQGKVIVWNPMTFSDLVQRPHFKNLRTLGIYGIGLDSFSILTLLKQASYLREITLPAQIELTEDMIDSLSTADLGPHLTSLYLIECKVDLQRLLIMVEDRQKMASKNKAGQEISVFEHFFISDDRYWNSREVWVGKFSEQGVTIEFG</sequence>
<dbReference type="Proteomes" id="UP000242287">
    <property type="component" value="Unassembled WGS sequence"/>
</dbReference>
<evidence type="ECO:0008006" key="3">
    <source>
        <dbReference type="Google" id="ProtNLM"/>
    </source>
</evidence>
<evidence type="ECO:0000313" key="2">
    <source>
        <dbReference type="Proteomes" id="UP000242287"/>
    </source>
</evidence>